<dbReference type="EMBL" id="JBBPBN010000009">
    <property type="protein sequence ID" value="KAK9032340.1"/>
    <property type="molecule type" value="Genomic_DNA"/>
</dbReference>
<proteinExistence type="predicted"/>
<accession>A0ABR2T4D0</accession>
<keyword evidence="2" id="KW-1185">Reference proteome</keyword>
<dbReference type="Proteomes" id="UP001396334">
    <property type="component" value="Unassembled WGS sequence"/>
</dbReference>
<comment type="caution">
    <text evidence="1">The sequence shown here is derived from an EMBL/GenBank/DDBJ whole genome shotgun (WGS) entry which is preliminary data.</text>
</comment>
<gene>
    <name evidence="1" type="ORF">V6N11_056611</name>
</gene>
<name>A0ABR2T4D0_9ROSI</name>
<sequence>MATYEGKYNHDVDPTTGQYLSSPGSAAMIFATMLTSEFHVPVLDNPFRPSITLDLNLSGSNRVNSSNDDKYKEKRIEDYVPSLGKYPNFTLYKFQNLR</sequence>
<reference evidence="1 2" key="1">
    <citation type="journal article" date="2024" name="G3 (Bethesda)">
        <title>Genome assembly of Hibiscus sabdariffa L. provides insights into metabolisms of medicinal natural products.</title>
        <authorList>
            <person name="Kim T."/>
        </authorList>
    </citation>
    <scope>NUCLEOTIDE SEQUENCE [LARGE SCALE GENOMIC DNA]</scope>
    <source>
        <strain evidence="1">TK-2024</strain>
        <tissue evidence="1">Old leaves</tissue>
    </source>
</reference>
<protein>
    <submittedName>
        <fullName evidence="1">Uncharacterized protein</fullName>
    </submittedName>
</protein>
<organism evidence="1 2">
    <name type="scientific">Hibiscus sabdariffa</name>
    <name type="common">roselle</name>
    <dbReference type="NCBI Taxonomy" id="183260"/>
    <lineage>
        <taxon>Eukaryota</taxon>
        <taxon>Viridiplantae</taxon>
        <taxon>Streptophyta</taxon>
        <taxon>Embryophyta</taxon>
        <taxon>Tracheophyta</taxon>
        <taxon>Spermatophyta</taxon>
        <taxon>Magnoliopsida</taxon>
        <taxon>eudicotyledons</taxon>
        <taxon>Gunneridae</taxon>
        <taxon>Pentapetalae</taxon>
        <taxon>rosids</taxon>
        <taxon>malvids</taxon>
        <taxon>Malvales</taxon>
        <taxon>Malvaceae</taxon>
        <taxon>Malvoideae</taxon>
        <taxon>Hibiscus</taxon>
    </lineage>
</organism>
<evidence type="ECO:0000313" key="2">
    <source>
        <dbReference type="Proteomes" id="UP001396334"/>
    </source>
</evidence>
<evidence type="ECO:0000313" key="1">
    <source>
        <dbReference type="EMBL" id="KAK9032340.1"/>
    </source>
</evidence>